<dbReference type="EMBL" id="LXFE01001573">
    <property type="protein sequence ID" value="OLL23465.1"/>
    <property type="molecule type" value="Genomic_DNA"/>
</dbReference>
<dbReference type="Gene3D" id="2.40.70.10">
    <property type="entry name" value="Acid Proteases"/>
    <property type="match status" value="1"/>
</dbReference>
<keyword evidence="3" id="KW-1185">Reference proteome</keyword>
<dbReference type="CDD" id="cd00303">
    <property type="entry name" value="retropepsin_like"/>
    <property type="match status" value="1"/>
</dbReference>
<dbReference type="OMA" id="NCYENGH"/>
<dbReference type="InterPro" id="IPR021109">
    <property type="entry name" value="Peptidase_aspartic_dom_sf"/>
</dbReference>
<name>A0A1U7LLD1_NEOID</name>
<evidence type="ECO:0000313" key="3">
    <source>
        <dbReference type="Proteomes" id="UP000186594"/>
    </source>
</evidence>
<accession>A0A1U7LLD1</accession>
<sequence>MKNLQVFATEAHQIPATIQQNSYSRTQNPNNNCNNCLKAGHDARTCSYPCKLCGWQLGPPSHPFYRCQRYIPKAQQIENTSNQPQQYQQGPNQAPPHEANFIESVYNTEERKEGRTKRIRIEDIVNDDEPMPTQLPEPKSDEPRVKGRQNQVKPSGNPHLQMFVNKILRTVNVNTNLGELCEYAPSISTEVKRQLAPRARKKPLTQFNISDTIPSSATYSPACPRTWLQFANIEANGLLDGGSSTNLVSLGFLKRLGIRDITPSNIELTPFKGPAVKTLGKISLKFCLGGTDCIGEFHVVPNIHYPILLGRKSLMELAVTTSWG</sequence>
<reference evidence="2 3" key="1">
    <citation type="submission" date="2016-04" db="EMBL/GenBank/DDBJ databases">
        <title>Evolutionary innovation and constraint leading to complex multicellularity in the Ascomycota.</title>
        <authorList>
            <person name="Cisse O."/>
            <person name="Nguyen A."/>
            <person name="Hewitt D.A."/>
            <person name="Jedd G."/>
            <person name="Stajich J.E."/>
        </authorList>
    </citation>
    <scope>NUCLEOTIDE SEQUENCE [LARGE SCALE GENOMIC DNA]</scope>
    <source>
        <strain evidence="2 3">DAH-3</strain>
    </source>
</reference>
<organism evidence="2 3">
    <name type="scientific">Neolecta irregularis (strain DAH-3)</name>
    <dbReference type="NCBI Taxonomy" id="1198029"/>
    <lineage>
        <taxon>Eukaryota</taxon>
        <taxon>Fungi</taxon>
        <taxon>Dikarya</taxon>
        <taxon>Ascomycota</taxon>
        <taxon>Taphrinomycotina</taxon>
        <taxon>Neolectales</taxon>
        <taxon>Neolectaceae</taxon>
        <taxon>Neolecta</taxon>
    </lineage>
</organism>
<proteinExistence type="predicted"/>
<dbReference type="OrthoDB" id="2235777at2759"/>
<evidence type="ECO:0000313" key="2">
    <source>
        <dbReference type="EMBL" id="OLL23465.1"/>
    </source>
</evidence>
<gene>
    <name evidence="2" type="ORF">NEOLI_005423</name>
</gene>
<feature type="region of interest" description="Disordered" evidence="1">
    <location>
        <begin position="110"/>
        <end position="158"/>
    </location>
</feature>
<dbReference type="Proteomes" id="UP000186594">
    <property type="component" value="Unassembled WGS sequence"/>
</dbReference>
<comment type="caution">
    <text evidence="2">The sequence shown here is derived from an EMBL/GenBank/DDBJ whole genome shotgun (WGS) entry which is preliminary data.</text>
</comment>
<protein>
    <submittedName>
        <fullName evidence="2">Uncharacterized protein</fullName>
    </submittedName>
</protein>
<evidence type="ECO:0000256" key="1">
    <source>
        <dbReference type="SAM" id="MobiDB-lite"/>
    </source>
</evidence>
<dbReference type="AlphaFoldDB" id="A0A1U7LLD1"/>
<feature type="non-terminal residue" evidence="2">
    <location>
        <position position="324"/>
    </location>
</feature>